<dbReference type="PROSITE" id="PS00329">
    <property type="entry name" value="HSP70_2"/>
    <property type="match status" value="1"/>
</dbReference>
<evidence type="ECO:0000256" key="2">
    <source>
        <dbReference type="ARBA" id="ARBA00022840"/>
    </source>
</evidence>
<dbReference type="SUPFAM" id="SSF53067">
    <property type="entry name" value="Actin-like ATPase domain"/>
    <property type="match status" value="2"/>
</dbReference>
<dbReference type="OrthoDB" id="2963168at2759"/>
<dbReference type="RefSeq" id="XP_012899128.1">
    <property type="nucleotide sequence ID" value="XM_013043674.1"/>
</dbReference>
<dbReference type="PRINTS" id="PR00301">
    <property type="entry name" value="HEATSHOCK70"/>
</dbReference>
<dbReference type="GeneID" id="24922997"/>
<dbReference type="EMBL" id="FN668690">
    <property type="protein sequence ID" value="CBK25080.2"/>
    <property type="molecule type" value="Genomic_DNA"/>
</dbReference>
<reference evidence="4" key="1">
    <citation type="submission" date="2010-02" db="EMBL/GenBank/DDBJ databases">
        <title>Sequencing and annotation of the Blastocystis hominis genome.</title>
        <authorList>
            <person name="Wincker P."/>
        </authorList>
    </citation>
    <scope>NUCLEOTIDE SEQUENCE</scope>
    <source>
        <strain evidence="4">Singapore isolate B</strain>
    </source>
</reference>
<dbReference type="InParanoid" id="D8MAJ1"/>
<dbReference type="SUPFAM" id="SSF100920">
    <property type="entry name" value="Heat shock protein 70kD (HSP70), peptide-binding domain"/>
    <property type="match status" value="1"/>
</dbReference>
<evidence type="ECO:0000256" key="1">
    <source>
        <dbReference type="ARBA" id="ARBA00022741"/>
    </source>
</evidence>
<evidence type="ECO:0000256" key="3">
    <source>
        <dbReference type="RuleBase" id="RU003322"/>
    </source>
</evidence>
<dbReference type="AlphaFoldDB" id="D8MAJ1"/>
<dbReference type="InterPro" id="IPR013126">
    <property type="entry name" value="Hsp_70_fam"/>
</dbReference>
<comment type="similarity">
    <text evidence="3">Belongs to the heat shock protein 70 family.</text>
</comment>
<dbReference type="PANTHER" id="PTHR19375">
    <property type="entry name" value="HEAT SHOCK PROTEIN 70KDA"/>
    <property type="match status" value="1"/>
</dbReference>
<dbReference type="InterPro" id="IPR029047">
    <property type="entry name" value="HSP70_peptide-bd_sf"/>
</dbReference>
<accession>D8MAJ1</accession>
<keyword evidence="5" id="KW-1185">Reference proteome</keyword>
<dbReference type="GO" id="GO:0140662">
    <property type="term" value="F:ATP-dependent protein folding chaperone"/>
    <property type="evidence" value="ECO:0007669"/>
    <property type="project" value="InterPro"/>
</dbReference>
<dbReference type="Proteomes" id="UP000008312">
    <property type="component" value="Unassembled WGS sequence"/>
</dbReference>
<name>D8MAJ1_BLAHO</name>
<evidence type="ECO:0000313" key="4">
    <source>
        <dbReference type="EMBL" id="CBK25080.2"/>
    </source>
</evidence>
<sequence length="565" mass="63695">MEEILAIDFGTTNSTACAFNNKNRVQLWNNQGSGDYSFPSFVEYTDKGVKVGKPAKLNMGKPGHFVVSCVKRLIGKTYDEYLKLEKKDIFGCDVVRGDDGYPYFVVSEDESKMVSCIDVACELFKWIKASAEAICERTFAKAYVTRPANFLDNQVKAIRKAAEKAGLKIDKMITEPTAAGLSWCKTAVKGLFPTLKKDTNVFVVDFGGGTLDFSVIRYLGNGRFKVEDNAGNPCLGGNDIDNAIMDLVLAKLRDGYDVVIDKSKKGTVRKLARLRNICEEVKIAVNMKTKDDDNYEGFLRKNEHLTYEIDVSYLTTEIETIEIPFREVTEAIMNCMESAVLKPLHYITDKPSQKSGVLSHILLVGGSSQLVAFRQLLYKEQFKRKLFEKIDSMNCVSQGAYELALIMNDKKTKMSMTEPIAISYGLKSGNDQVAIILSKGTTIPCTSAEKMFCNCDDYPERINISVYQCEDDEGQELVDIEKCTEVESWQFINPEDCRRPRGQQQLTLRFKLEVGGTLQVICKDFAYNEVLLDEKADVLYEGDYYVCWHHSMNEEGYQPLSPNFL</sequence>
<dbReference type="Gene3D" id="3.90.640.10">
    <property type="entry name" value="Actin, Chain A, domain 4"/>
    <property type="match status" value="1"/>
</dbReference>
<dbReference type="Pfam" id="PF00012">
    <property type="entry name" value="HSP70"/>
    <property type="match status" value="1"/>
</dbReference>
<organism evidence="4">
    <name type="scientific">Blastocystis hominis</name>
    <dbReference type="NCBI Taxonomy" id="12968"/>
    <lineage>
        <taxon>Eukaryota</taxon>
        <taxon>Sar</taxon>
        <taxon>Stramenopiles</taxon>
        <taxon>Bigyra</taxon>
        <taxon>Opalozoa</taxon>
        <taxon>Opalinata</taxon>
        <taxon>Blastocystidae</taxon>
        <taxon>Blastocystis</taxon>
    </lineage>
</organism>
<protein>
    <submittedName>
        <fullName evidence="4">Uncharacterized protein</fullName>
    </submittedName>
</protein>
<gene>
    <name evidence="4" type="ORF">GSBLH_T00006873001</name>
</gene>
<proteinExistence type="inferred from homology"/>
<evidence type="ECO:0000313" key="5">
    <source>
        <dbReference type="Proteomes" id="UP000008312"/>
    </source>
</evidence>
<keyword evidence="2 3" id="KW-0067">ATP-binding</keyword>
<dbReference type="Gene3D" id="2.60.34.10">
    <property type="entry name" value="Substrate Binding Domain Of DNAk, Chain A, domain 1"/>
    <property type="match status" value="1"/>
</dbReference>
<dbReference type="GO" id="GO:0005524">
    <property type="term" value="F:ATP binding"/>
    <property type="evidence" value="ECO:0007669"/>
    <property type="project" value="UniProtKB-KW"/>
</dbReference>
<keyword evidence="1 3" id="KW-0547">Nucleotide-binding</keyword>
<dbReference type="InterPro" id="IPR018181">
    <property type="entry name" value="Heat_shock_70_CS"/>
</dbReference>
<dbReference type="InterPro" id="IPR043129">
    <property type="entry name" value="ATPase_NBD"/>
</dbReference>
<dbReference type="Gene3D" id="3.30.420.40">
    <property type="match status" value="2"/>
</dbReference>